<dbReference type="EMBL" id="FXUL01000045">
    <property type="protein sequence ID" value="SMP81571.1"/>
    <property type="molecule type" value="Genomic_DNA"/>
</dbReference>
<evidence type="ECO:0000313" key="1">
    <source>
        <dbReference type="EMBL" id="SMP81571.1"/>
    </source>
</evidence>
<protein>
    <submittedName>
        <fullName evidence="1">Uncharacterized protein</fullName>
    </submittedName>
</protein>
<reference evidence="1 2" key="1">
    <citation type="submission" date="2017-05" db="EMBL/GenBank/DDBJ databases">
        <authorList>
            <person name="Varghese N."/>
            <person name="Submissions S."/>
        </authorList>
    </citation>
    <scope>NUCLEOTIDE SEQUENCE [LARGE SCALE GENOMIC DNA]</scope>
    <source>
        <strain evidence="1 2">DSM 26001</strain>
    </source>
</reference>
<comment type="caution">
    <text evidence="1">The sequence shown here is derived from an EMBL/GenBank/DDBJ whole genome shotgun (WGS) entry which is preliminary data.</text>
</comment>
<sequence>MMQSPKVYVGTDDNVVVWRLRKNKQLEYLAVVIDTQLLYVRKDGAPVLLTVPIHECPLQIVTELLGQDDPAQALKDLIASGSFNDIKDLVTDPFLTQWDKLVQPQGEAQLFSPPPTTVTILEF</sequence>
<dbReference type="RefSeq" id="WP_283445688.1">
    <property type="nucleotide sequence ID" value="NZ_FXUL01000045.1"/>
</dbReference>
<name>A0ABY1QVX2_9BURK</name>
<organism evidence="1 2">
    <name type="scientific">Noviherbaspirillum suwonense</name>
    <dbReference type="NCBI Taxonomy" id="1224511"/>
    <lineage>
        <taxon>Bacteria</taxon>
        <taxon>Pseudomonadati</taxon>
        <taxon>Pseudomonadota</taxon>
        <taxon>Betaproteobacteria</taxon>
        <taxon>Burkholderiales</taxon>
        <taxon>Oxalobacteraceae</taxon>
        <taxon>Noviherbaspirillum</taxon>
    </lineage>
</organism>
<proteinExistence type="predicted"/>
<gene>
    <name evidence="1" type="ORF">SAMN06295970_14516</name>
</gene>
<keyword evidence="2" id="KW-1185">Reference proteome</keyword>
<dbReference type="Proteomes" id="UP001158049">
    <property type="component" value="Unassembled WGS sequence"/>
</dbReference>
<accession>A0ABY1QVX2</accession>
<evidence type="ECO:0000313" key="2">
    <source>
        <dbReference type="Proteomes" id="UP001158049"/>
    </source>
</evidence>